<organism evidence="2 3">
    <name type="scientific">Streptomyces thermolilacinus SPC6</name>
    <dbReference type="NCBI Taxonomy" id="1306406"/>
    <lineage>
        <taxon>Bacteria</taxon>
        <taxon>Bacillati</taxon>
        <taxon>Actinomycetota</taxon>
        <taxon>Actinomycetes</taxon>
        <taxon>Kitasatosporales</taxon>
        <taxon>Streptomycetaceae</taxon>
        <taxon>Streptomyces</taxon>
    </lineage>
</organism>
<gene>
    <name evidence="2" type="ORF">J116_000590</name>
</gene>
<protein>
    <recommendedName>
        <fullName evidence="1">YdhG-like domain-containing protein</fullName>
    </recommendedName>
</protein>
<proteinExistence type="predicted"/>
<comment type="caution">
    <text evidence="2">The sequence shown here is derived from an EMBL/GenBank/DDBJ whole genome shotgun (WGS) entry which is preliminary data.</text>
</comment>
<evidence type="ECO:0000259" key="1">
    <source>
        <dbReference type="Pfam" id="PF08818"/>
    </source>
</evidence>
<name>A0A1D3DLK2_9ACTN</name>
<dbReference type="Pfam" id="PF08818">
    <property type="entry name" value="DUF1801"/>
    <property type="match status" value="1"/>
</dbReference>
<dbReference type="OrthoDB" id="9813231at2"/>
<dbReference type="SUPFAM" id="SSF159888">
    <property type="entry name" value="YdhG-like"/>
    <property type="match status" value="1"/>
</dbReference>
<evidence type="ECO:0000313" key="3">
    <source>
        <dbReference type="Proteomes" id="UP000095329"/>
    </source>
</evidence>
<dbReference type="eggNOG" id="COG5646">
    <property type="taxonomic scope" value="Bacteria"/>
</dbReference>
<dbReference type="STRING" id="1306406.J116_000590"/>
<dbReference type="InterPro" id="IPR014922">
    <property type="entry name" value="YdhG-like"/>
</dbReference>
<dbReference type="RefSeq" id="WP_023591315.1">
    <property type="nucleotide sequence ID" value="NZ_ASHX02000001.1"/>
</dbReference>
<dbReference type="Gene3D" id="3.90.1150.200">
    <property type="match status" value="1"/>
</dbReference>
<dbReference type="EMBL" id="ASHX02000001">
    <property type="protein sequence ID" value="OEJ93205.1"/>
    <property type="molecule type" value="Genomic_DNA"/>
</dbReference>
<dbReference type="AlphaFoldDB" id="A0A1D3DLK2"/>
<evidence type="ECO:0000313" key="2">
    <source>
        <dbReference type="EMBL" id="OEJ93205.1"/>
    </source>
</evidence>
<dbReference type="Proteomes" id="UP000095329">
    <property type="component" value="Unassembled WGS sequence"/>
</dbReference>
<keyword evidence="3" id="KW-1185">Reference proteome</keyword>
<reference evidence="2 3" key="1">
    <citation type="journal article" date="2013" name="Genome Announc.">
        <title>Genome Sequence of Streptomyces violaceusniger Strain SPC6, a Halotolerant Streptomycete That Exhibits Rapid Growth and Development.</title>
        <authorList>
            <person name="Chen X."/>
            <person name="Zhang B."/>
            <person name="Zhang W."/>
            <person name="Wu X."/>
            <person name="Zhang M."/>
            <person name="Chen T."/>
            <person name="Liu G."/>
            <person name="Dyson P."/>
        </authorList>
    </citation>
    <scope>NUCLEOTIDE SEQUENCE [LARGE SCALE GENOMIC DNA]</scope>
    <source>
        <strain evidence="2 3">SPC6</strain>
    </source>
</reference>
<feature type="domain" description="YdhG-like" evidence="1">
    <location>
        <begin position="20"/>
        <end position="111"/>
    </location>
</feature>
<sequence>MTERFATVDAYVASFPQEVREVLGEIRRTVREAAPEGAGERISYGIPAVTLGGRDLVYFAGWKRHVSVYPVAEGDAAFRRDAEPYRSGRGTLRFPLDRPVPYALVTRLVEHLVAERSGSAEGGSPGAES</sequence>
<accession>A0A1D3DLK2</accession>